<keyword evidence="2" id="KW-0812">Transmembrane</keyword>
<evidence type="ECO:0000256" key="2">
    <source>
        <dbReference type="SAM" id="Phobius"/>
    </source>
</evidence>
<evidence type="ECO:0000313" key="3">
    <source>
        <dbReference type="EMBL" id="KAF9527356.1"/>
    </source>
</evidence>
<proteinExistence type="predicted"/>
<name>A0A9P6JNP6_9AGAR</name>
<sequence length="547" mass="59360">MIIRLEANGQPCLDDDGSSFEEKASLLDIALPEQSYHPEQPINPVLRNIDTGYATSISTDSDTQSIAATSQTIHPTITSSSTRRRLPLFTRPFSRPRYTGPILGELSIEDSPSSKAKRTKLLALSWSELSKSRKLVATWFILTLALCVLVALVVWSAVRQSIRRVLFQNMSSEWSLESMNIYNQPVEMFGCPNQPNQRGSNFLFFVPYGKQAAHTFAIEGGGAVGQVTLTSSPDPTAEEIAYDIVVTGSASGISFNTPPAGQVTDSSTTFIVATPATPMSMSPPPPFASGMPPPPPHSFTPPPPGFSPMPSPPLGSPMPLPPLGSQSQPMPCLRYDVTMYIPRTLKTLSLNISTPTQITFSPQGHIELDSLIINLSSLHPRTRIEASESLHATNMELSINGGIVHGSLSIGDSSTVTSIFGQIMLNVIPDSSTPDLTHPGTAKLNTTTQRGQVTVMYLRNQAYRKRKIESYHNFRTPIGFGRFDYSSSSFAGQLYSNTSHYNVSNAAFEGLTPTKLDGQDGWTTAWGNKTGDDRIYITSGMGQVLLP</sequence>
<keyword evidence="2" id="KW-0472">Membrane</keyword>
<feature type="transmembrane region" description="Helical" evidence="2">
    <location>
        <begin position="135"/>
        <end position="158"/>
    </location>
</feature>
<protein>
    <submittedName>
        <fullName evidence="3">Uncharacterized protein</fullName>
    </submittedName>
</protein>
<keyword evidence="4" id="KW-1185">Reference proteome</keyword>
<dbReference type="OrthoDB" id="2991206at2759"/>
<evidence type="ECO:0000313" key="4">
    <source>
        <dbReference type="Proteomes" id="UP000807306"/>
    </source>
</evidence>
<accession>A0A9P6JNP6</accession>
<dbReference type="Proteomes" id="UP000807306">
    <property type="component" value="Unassembled WGS sequence"/>
</dbReference>
<dbReference type="EMBL" id="MU157862">
    <property type="protein sequence ID" value="KAF9527356.1"/>
    <property type="molecule type" value="Genomic_DNA"/>
</dbReference>
<evidence type="ECO:0000256" key="1">
    <source>
        <dbReference type="SAM" id="MobiDB-lite"/>
    </source>
</evidence>
<comment type="caution">
    <text evidence="3">The sequence shown here is derived from an EMBL/GenBank/DDBJ whole genome shotgun (WGS) entry which is preliminary data.</text>
</comment>
<keyword evidence="2" id="KW-1133">Transmembrane helix</keyword>
<reference evidence="3" key="1">
    <citation type="submission" date="2020-11" db="EMBL/GenBank/DDBJ databases">
        <authorList>
            <consortium name="DOE Joint Genome Institute"/>
            <person name="Ahrendt S."/>
            <person name="Riley R."/>
            <person name="Andreopoulos W."/>
            <person name="Labutti K."/>
            <person name="Pangilinan J."/>
            <person name="Ruiz-Duenas F.J."/>
            <person name="Barrasa J.M."/>
            <person name="Sanchez-Garcia M."/>
            <person name="Camarero S."/>
            <person name="Miyauchi S."/>
            <person name="Serrano A."/>
            <person name="Linde D."/>
            <person name="Babiker R."/>
            <person name="Drula E."/>
            <person name="Ayuso-Fernandez I."/>
            <person name="Pacheco R."/>
            <person name="Padilla G."/>
            <person name="Ferreira P."/>
            <person name="Barriuso J."/>
            <person name="Kellner H."/>
            <person name="Castanera R."/>
            <person name="Alfaro M."/>
            <person name="Ramirez L."/>
            <person name="Pisabarro A.G."/>
            <person name="Kuo A."/>
            <person name="Tritt A."/>
            <person name="Lipzen A."/>
            <person name="He G."/>
            <person name="Yan M."/>
            <person name="Ng V."/>
            <person name="Cullen D."/>
            <person name="Martin F."/>
            <person name="Rosso M.-N."/>
            <person name="Henrissat B."/>
            <person name="Hibbett D."/>
            <person name="Martinez A.T."/>
            <person name="Grigoriev I.V."/>
        </authorList>
    </citation>
    <scope>NUCLEOTIDE SEQUENCE</scope>
    <source>
        <strain evidence="3">CBS 506.95</strain>
    </source>
</reference>
<feature type="region of interest" description="Disordered" evidence="1">
    <location>
        <begin position="282"/>
        <end position="317"/>
    </location>
</feature>
<organism evidence="3 4">
    <name type="scientific">Crepidotus variabilis</name>
    <dbReference type="NCBI Taxonomy" id="179855"/>
    <lineage>
        <taxon>Eukaryota</taxon>
        <taxon>Fungi</taxon>
        <taxon>Dikarya</taxon>
        <taxon>Basidiomycota</taxon>
        <taxon>Agaricomycotina</taxon>
        <taxon>Agaricomycetes</taxon>
        <taxon>Agaricomycetidae</taxon>
        <taxon>Agaricales</taxon>
        <taxon>Agaricineae</taxon>
        <taxon>Crepidotaceae</taxon>
        <taxon>Crepidotus</taxon>
    </lineage>
</organism>
<dbReference type="AlphaFoldDB" id="A0A9P6JNP6"/>
<gene>
    <name evidence="3" type="ORF">CPB83DRAFT_856412</name>
</gene>